<sequence>MSYDLLNEMNKTIDFMNIIYLLLGVWILWNFNKSDLKYNFLIKEWYNKHITIYEMNIIYKYEMNINNKQEMKTHRFYGNYLPVTFDYKYYGTLISQKDNIYIVLKRRTIIGLFYEFHYSENKVEIFVKADGEVKYSYIDEFENKEDIGTFVRTFKNKKYYFKNFELLKVERFKK</sequence>
<evidence type="ECO:0000313" key="2">
    <source>
        <dbReference type="EMBL" id="QPA36149.1"/>
    </source>
</evidence>
<gene>
    <name evidence="2" type="primary">orf174</name>
</gene>
<dbReference type="RefSeq" id="YP_010041371.1">
    <property type="nucleotide sequence ID" value="NC_054201.1"/>
</dbReference>
<protein>
    <submittedName>
        <fullName evidence="2">Uncharacterized protein</fullName>
    </submittedName>
</protein>
<reference evidence="2" key="1">
    <citation type="submission" date="2020-06" db="EMBL/GenBank/DDBJ databases">
        <title>The complete mitochondrial genome of two Pisolithus species.</title>
        <authorList>
            <person name="Li Q."/>
        </authorList>
    </citation>
    <scope>NUCLEOTIDE SEQUENCE</scope>
</reference>
<keyword evidence="1" id="KW-0472">Membrane</keyword>
<evidence type="ECO:0000256" key="1">
    <source>
        <dbReference type="SAM" id="Phobius"/>
    </source>
</evidence>
<keyword evidence="1" id="KW-1133">Transmembrane helix</keyword>
<keyword evidence="1" id="KW-0812">Transmembrane</keyword>
<keyword evidence="2" id="KW-0496">Mitochondrion</keyword>
<feature type="transmembrane region" description="Helical" evidence="1">
    <location>
        <begin position="12"/>
        <end position="31"/>
    </location>
</feature>
<accession>A0A873QMB2</accession>
<proteinExistence type="predicted"/>
<geneLocation type="mitochondrion" evidence="2"/>
<dbReference type="EMBL" id="MT577034">
    <property type="protein sequence ID" value="QPA36149.1"/>
    <property type="molecule type" value="Genomic_DNA"/>
</dbReference>
<name>A0A873QMB2_9AGAM</name>
<organism evidence="2">
    <name type="scientific">Pisolithus microcarpus</name>
    <dbReference type="NCBI Taxonomy" id="178872"/>
    <lineage>
        <taxon>Eukaryota</taxon>
        <taxon>Fungi</taxon>
        <taxon>Dikarya</taxon>
        <taxon>Basidiomycota</taxon>
        <taxon>Agaricomycotina</taxon>
        <taxon>Agaricomycetes</taxon>
        <taxon>Agaricomycetidae</taxon>
        <taxon>Boletales</taxon>
        <taxon>Sclerodermatineae</taxon>
        <taxon>Pisolithaceae</taxon>
        <taxon>Pisolithus</taxon>
    </lineage>
</organism>
<dbReference type="GeneID" id="63647869"/>
<dbReference type="AlphaFoldDB" id="A0A873QMB2"/>